<evidence type="ECO:0000313" key="12">
    <source>
        <dbReference type="Proteomes" id="UP000568050"/>
    </source>
</evidence>
<evidence type="ECO:0000256" key="9">
    <source>
        <dbReference type="HAMAP-Rule" id="MF_01464"/>
    </source>
</evidence>
<dbReference type="InterPro" id="IPR048634">
    <property type="entry name" value="SecD_SecF_C"/>
</dbReference>
<dbReference type="GO" id="GO:0006605">
    <property type="term" value="P:protein targeting"/>
    <property type="evidence" value="ECO:0007669"/>
    <property type="project" value="UniProtKB-UniRule"/>
</dbReference>
<comment type="caution">
    <text evidence="11">The sequence shown here is derived from an EMBL/GenBank/DDBJ whole genome shotgun (WGS) entry which is preliminary data.</text>
</comment>
<dbReference type="InterPro" id="IPR055344">
    <property type="entry name" value="SecD_SecF_C_bact"/>
</dbReference>
<dbReference type="SUPFAM" id="SSF82866">
    <property type="entry name" value="Multidrug efflux transporter AcrB transmembrane domain"/>
    <property type="match status" value="1"/>
</dbReference>
<dbReference type="AlphaFoldDB" id="A0A839QX64"/>
<gene>
    <name evidence="9" type="primary">secF</name>
    <name evidence="11" type="ORF">FHX50_000819</name>
</gene>
<dbReference type="Gene3D" id="1.20.1640.10">
    <property type="entry name" value="Multidrug efflux transporter AcrB transmembrane domain"/>
    <property type="match status" value="1"/>
</dbReference>
<keyword evidence="7 9" id="KW-0811">Translocation</keyword>
<feature type="transmembrane region" description="Helical" evidence="9">
    <location>
        <begin position="279"/>
        <end position="303"/>
    </location>
</feature>
<feature type="transmembrane region" description="Helical" evidence="9">
    <location>
        <begin position="144"/>
        <end position="163"/>
    </location>
</feature>
<dbReference type="Pfam" id="PF07549">
    <property type="entry name" value="Sec_GG"/>
    <property type="match status" value="1"/>
</dbReference>
<protein>
    <recommendedName>
        <fullName evidence="9">Protein-export membrane protein SecF</fullName>
    </recommendedName>
</protein>
<sequence>MSTLNLAEFGNDLHSGKRSFGIVTRRRTWYAIAIGVLLILGIVAGVRGFNWGIDFTGGSEFQVPGVSVSDTDTARTVVRDHVPDNEPTVTALGSDTLRIQTQQLDSDATKALAADLASAYSVDPSAVSTSFIGPNWGQGVTDKAIRGVLVFLALVGVVMALYFRNWKASAAALLALLSDLIFTVVAYGAIGFEITPATIIGFLTVLGYSLYDTVVVFDKVRENTAHLPRENRTFEQLVNLAANQTLVRSINTSVVALLPVGAILVIGAFLLGAGTLKDISLVLFIGIISGTFSSIFLAPGLLVDLRSRERGIREHSARVASAPAQEGVAA</sequence>
<reference evidence="11 12" key="1">
    <citation type="submission" date="2020-08" db="EMBL/GenBank/DDBJ databases">
        <title>Sequencing the genomes of 1000 actinobacteria strains.</title>
        <authorList>
            <person name="Klenk H.-P."/>
        </authorList>
    </citation>
    <scope>NUCLEOTIDE SEQUENCE [LARGE SCALE GENOMIC DNA]</scope>
    <source>
        <strain evidence="11 12">DSM 23040</strain>
    </source>
</reference>
<dbReference type="PANTHER" id="PTHR30081">
    <property type="entry name" value="PROTEIN-EXPORT MEMBRANE PROTEIN SEC"/>
    <property type="match status" value="1"/>
</dbReference>
<dbReference type="RefSeq" id="WP_183374736.1">
    <property type="nucleotide sequence ID" value="NZ_CBCSFZ010000021.1"/>
</dbReference>
<evidence type="ECO:0000256" key="2">
    <source>
        <dbReference type="ARBA" id="ARBA00022448"/>
    </source>
</evidence>
<comment type="similarity">
    <text evidence="9">Belongs to the SecD/SecF family. SecF subfamily.</text>
</comment>
<evidence type="ECO:0000313" key="11">
    <source>
        <dbReference type="EMBL" id="MBB3022571.1"/>
    </source>
</evidence>
<dbReference type="NCBIfam" id="TIGR00966">
    <property type="entry name" value="transloc_SecF"/>
    <property type="match status" value="1"/>
</dbReference>
<dbReference type="HAMAP" id="MF_01464_B">
    <property type="entry name" value="SecF_B"/>
    <property type="match status" value="1"/>
</dbReference>
<dbReference type="GO" id="GO:0005886">
    <property type="term" value="C:plasma membrane"/>
    <property type="evidence" value="ECO:0007669"/>
    <property type="project" value="UniProtKB-SubCell"/>
</dbReference>
<evidence type="ECO:0000259" key="10">
    <source>
        <dbReference type="Pfam" id="PF02355"/>
    </source>
</evidence>
<keyword evidence="5 9" id="KW-0653">Protein transport</keyword>
<accession>A0A839QX64</accession>
<organism evidence="11 12">
    <name type="scientific">Helcobacillus massiliensis</name>
    <dbReference type="NCBI Taxonomy" id="521392"/>
    <lineage>
        <taxon>Bacteria</taxon>
        <taxon>Bacillati</taxon>
        <taxon>Actinomycetota</taxon>
        <taxon>Actinomycetes</taxon>
        <taxon>Micrococcales</taxon>
        <taxon>Dermabacteraceae</taxon>
        <taxon>Helcobacillus</taxon>
    </lineage>
</organism>
<feature type="transmembrane region" description="Helical" evidence="9">
    <location>
        <begin position="254"/>
        <end position="273"/>
    </location>
</feature>
<keyword evidence="12" id="KW-1185">Reference proteome</keyword>
<dbReference type="InterPro" id="IPR022646">
    <property type="entry name" value="SecD/SecF_CS"/>
</dbReference>
<proteinExistence type="inferred from homology"/>
<keyword evidence="4 9" id="KW-0812">Transmembrane</keyword>
<dbReference type="InterPro" id="IPR005665">
    <property type="entry name" value="SecF_bac"/>
</dbReference>
<dbReference type="GO" id="GO:0043952">
    <property type="term" value="P:protein transport by the Sec complex"/>
    <property type="evidence" value="ECO:0007669"/>
    <property type="project" value="UniProtKB-UniRule"/>
</dbReference>
<feature type="transmembrane region" description="Helical" evidence="9">
    <location>
        <begin position="196"/>
        <end position="217"/>
    </location>
</feature>
<dbReference type="Pfam" id="PF02355">
    <property type="entry name" value="SecD_SecF_C"/>
    <property type="match status" value="1"/>
</dbReference>
<dbReference type="NCBIfam" id="TIGR00916">
    <property type="entry name" value="2A0604s01"/>
    <property type="match status" value="1"/>
</dbReference>
<name>A0A839QX64_9MICO</name>
<evidence type="ECO:0000256" key="7">
    <source>
        <dbReference type="ARBA" id="ARBA00023010"/>
    </source>
</evidence>
<feature type="domain" description="Protein export membrane protein SecD/SecF C-terminal" evidence="10">
    <location>
        <begin position="120"/>
        <end position="307"/>
    </location>
</feature>
<dbReference type="Proteomes" id="UP000568050">
    <property type="component" value="Unassembled WGS sequence"/>
</dbReference>
<evidence type="ECO:0000256" key="4">
    <source>
        <dbReference type="ARBA" id="ARBA00022692"/>
    </source>
</evidence>
<feature type="transmembrane region" description="Helical" evidence="9">
    <location>
        <begin position="170"/>
        <end position="190"/>
    </location>
</feature>
<comment type="subcellular location">
    <subcellularLocation>
        <location evidence="1 9">Cell membrane</location>
        <topology evidence="1 9">Multi-pass membrane protein</topology>
    </subcellularLocation>
</comment>
<dbReference type="GO" id="GO:0065002">
    <property type="term" value="P:intracellular protein transmembrane transport"/>
    <property type="evidence" value="ECO:0007669"/>
    <property type="project" value="UniProtKB-UniRule"/>
</dbReference>
<comment type="function">
    <text evidence="9">Part of the Sec protein translocase complex. Interacts with the SecYEG preprotein conducting channel. SecDF uses the proton motive force (PMF) to complete protein translocation after the ATP-dependent function of SecA.</text>
</comment>
<keyword evidence="8 9" id="KW-0472">Membrane</keyword>
<dbReference type="EMBL" id="JACHWP010000001">
    <property type="protein sequence ID" value="MBB3022571.1"/>
    <property type="molecule type" value="Genomic_DNA"/>
</dbReference>
<dbReference type="InterPro" id="IPR022645">
    <property type="entry name" value="SecD/SecF_bac"/>
</dbReference>
<evidence type="ECO:0000256" key="6">
    <source>
        <dbReference type="ARBA" id="ARBA00022989"/>
    </source>
</evidence>
<evidence type="ECO:0000256" key="5">
    <source>
        <dbReference type="ARBA" id="ARBA00022927"/>
    </source>
</evidence>
<dbReference type="PANTHER" id="PTHR30081:SF8">
    <property type="entry name" value="PROTEIN TRANSLOCASE SUBUNIT SECF"/>
    <property type="match status" value="1"/>
</dbReference>
<feature type="transmembrane region" description="Helical" evidence="9">
    <location>
        <begin position="28"/>
        <end position="49"/>
    </location>
</feature>
<dbReference type="GO" id="GO:0015450">
    <property type="term" value="F:protein-transporting ATPase activity"/>
    <property type="evidence" value="ECO:0007669"/>
    <property type="project" value="InterPro"/>
</dbReference>
<evidence type="ECO:0000256" key="1">
    <source>
        <dbReference type="ARBA" id="ARBA00004651"/>
    </source>
</evidence>
<comment type="subunit">
    <text evidence="9">Forms a complex with SecD. Part of the essential Sec protein translocation apparatus which comprises SecA, SecYEG and auxiliary proteins SecDF. Other proteins may also be involved.</text>
</comment>
<keyword evidence="6 9" id="KW-1133">Transmembrane helix</keyword>
<dbReference type="InterPro" id="IPR022813">
    <property type="entry name" value="SecD/SecF_arch_bac"/>
</dbReference>
<dbReference type="PRINTS" id="PR01755">
    <property type="entry name" value="SECFTRNLCASE"/>
</dbReference>
<evidence type="ECO:0000256" key="8">
    <source>
        <dbReference type="ARBA" id="ARBA00023136"/>
    </source>
</evidence>
<keyword evidence="2 9" id="KW-0813">Transport</keyword>
<keyword evidence="3 9" id="KW-1003">Cell membrane</keyword>
<evidence type="ECO:0000256" key="3">
    <source>
        <dbReference type="ARBA" id="ARBA00022475"/>
    </source>
</evidence>